<reference evidence="1" key="2">
    <citation type="submission" date="2021-12" db="EMBL/GenBank/DDBJ databases">
        <title>Resequencing data analysis of finger millet.</title>
        <authorList>
            <person name="Hatakeyama M."/>
            <person name="Aluri S."/>
            <person name="Balachadran M.T."/>
            <person name="Sivarajan S.R."/>
            <person name="Poveda L."/>
            <person name="Shimizu-Inatsugi R."/>
            <person name="Schlapbach R."/>
            <person name="Sreeman S.M."/>
            <person name="Shimizu K.K."/>
        </authorList>
    </citation>
    <scope>NUCLEOTIDE SEQUENCE</scope>
</reference>
<keyword evidence="2" id="KW-1185">Reference proteome</keyword>
<dbReference type="Proteomes" id="UP001054889">
    <property type="component" value="Unassembled WGS sequence"/>
</dbReference>
<gene>
    <name evidence="1" type="primary">ga03519</name>
    <name evidence="1" type="ORF">PR202_ga03519</name>
</gene>
<name>A0AAV5BQ21_ELECO</name>
<reference evidence="1" key="1">
    <citation type="journal article" date="2018" name="DNA Res.">
        <title>Multiple hybrid de novo genome assembly of finger millet, an orphan allotetraploid crop.</title>
        <authorList>
            <person name="Hatakeyama M."/>
            <person name="Aluri S."/>
            <person name="Balachadran M.T."/>
            <person name="Sivarajan S.R."/>
            <person name="Patrignani A."/>
            <person name="Gruter S."/>
            <person name="Poveda L."/>
            <person name="Shimizu-Inatsugi R."/>
            <person name="Baeten J."/>
            <person name="Francoijs K.J."/>
            <person name="Nataraja K.N."/>
            <person name="Reddy Y.A.N."/>
            <person name="Phadnis S."/>
            <person name="Ravikumar R.L."/>
            <person name="Schlapbach R."/>
            <person name="Sreeman S.M."/>
            <person name="Shimizu K.K."/>
        </authorList>
    </citation>
    <scope>NUCLEOTIDE SEQUENCE</scope>
</reference>
<dbReference type="AlphaFoldDB" id="A0AAV5BQ21"/>
<dbReference type="EMBL" id="BQKI01000002">
    <property type="protein sequence ID" value="GJM87552.1"/>
    <property type="molecule type" value="Genomic_DNA"/>
</dbReference>
<comment type="caution">
    <text evidence="1">The sequence shown here is derived from an EMBL/GenBank/DDBJ whole genome shotgun (WGS) entry which is preliminary data.</text>
</comment>
<protein>
    <submittedName>
        <fullName evidence="1">Uncharacterized protein</fullName>
    </submittedName>
</protein>
<accession>A0AAV5BQ21</accession>
<proteinExistence type="predicted"/>
<sequence>MARPQRRGCRRSAPPELRLAYGPRARPLGRAILSLLPPPPPPGAPCPTCHSSVGCLACRRWAHLLRESDPVAYRRLVTRAVCAVAPAGAAPLPPRYTPGNAGHSQAKVSSSSLCLCIPSMFRALGSRFCNRNVIMSTILSKAMIVLKFFTKIDN</sequence>
<organism evidence="1 2">
    <name type="scientific">Eleusine coracana subsp. coracana</name>
    <dbReference type="NCBI Taxonomy" id="191504"/>
    <lineage>
        <taxon>Eukaryota</taxon>
        <taxon>Viridiplantae</taxon>
        <taxon>Streptophyta</taxon>
        <taxon>Embryophyta</taxon>
        <taxon>Tracheophyta</taxon>
        <taxon>Spermatophyta</taxon>
        <taxon>Magnoliopsida</taxon>
        <taxon>Liliopsida</taxon>
        <taxon>Poales</taxon>
        <taxon>Poaceae</taxon>
        <taxon>PACMAD clade</taxon>
        <taxon>Chloridoideae</taxon>
        <taxon>Cynodonteae</taxon>
        <taxon>Eleusininae</taxon>
        <taxon>Eleusine</taxon>
    </lineage>
</organism>
<evidence type="ECO:0000313" key="2">
    <source>
        <dbReference type="Proteomes" id="UP001054889"/>
    </source>
</evidence>
<evidence type="ECO:0000313" key="1">
    <source>
        <dbReference type="EMBL" id="GJM87552.1"/>
    </source>
</evidence>